<dbReference type="Proteomes" id="UP000784294">
    <property type="component" value="Unassembled WGS sequence"/>
</dbReference>
<keyword evidence="1" id="KW-0812">Transmembrane</keyword>
<evidence type="ECO:0000256" key="1">
    <source>
        <dbReference type="SAM" id="Phobius"/>
    </source>
</evidence>
<evidence type="ECO:0000313" key="3">
    <source>
        <dbReference type="Proteomes" id="UP000784294"/>
    </source>
</evidence>
<keyword evidence="3" id="KW-1185">Reference proteome</keyword>
<protein>
    <submittedName>
        <fullName evidence="2">Uncharacterized protein</fullName>
    </submittedName>
</protein>
<name>A0A3S5CRS1_9PLAT</name>
<keyword evidence="1" id="KW-1133">Transmembrane helix</keyword>
<reference evidence="2" key="1">
    <citation type="submission" date="2018-11" db="EMBL/GenBank/DDBJ databases">
        <authorList>
            <consortium name="Pathogen Informatics"/>
        </authorList>
    </citation>
    <scope>NUCLEOTIDE SEQUENCE</scope>
</reference>
<proteinExistence type="predicted"/>
<organism evidence="2 3">
    <name type="scientific">Protopolystoma xenopodis</name>
    <dbReference type="NCBI Taxonomy" id="117903"/>
    <lineage>
        <taxon>Eukaryota</taxon>
        <taxon>Metazoa</taxon>
        <taxon>Spiralia</taxon>
        <taxon>Lophotrochozoa</taxon>
        <taxon>Platyhelminthes</taxon>
        <taxon>Monogenea</taxon>
        <taxon>Polyopisthocotylea</taxon>
        <taxon>Polystomatidea</taxon>
        <taxon>Polystomatidae</taxon>
        <taxon>Protopolystoma</taxon>
    </lineage>
</organism>
<dbReference type="EMBL" id="CAAALY010119107">
    <property type="protein sequence ID" value="VEL31137.1"/>
    <property type="molecule type" value="Genomic_DNA"/>
</dbReference>
<accession>A0A3S5CRS1</accession>
<keyword evidence="1" id="KW-0472">Membrane</keyword>
<feature type="transmembrane region" description="Helical" evidence="1">
    <location>
        <begin position="151"/>
        <end position="171"/>
    </location>
</feature>
<evidence type="ECO:0000313" key="2">
    <source>
        <dbReference type="EMBL" id="VEL31137.1"/>
    </source>
</evidence>
<dbReference type="AlphaFoldDB" id="A0A3S5CRS1"/>
<comment type="caution">
    <text evidence="2">The sequence shown here is derived from an EMBL/GenBank/DDBJ whole genome shotgun (WGS) entry which is preliminary data.</text>
</comment>
<gene>
    <name evidence="2" type="ORF">PXEA_LOCUS24577</name>
</gene>
<sequence length="178" mass="19516">MGPSLTTLKNLLSTSRICFSRSGILATLEVSPSTLRFRSPQELGCLGLIVDQLAHEFGGLNQVVSVPVQLRQSHIPQEWRNSSDLDIASPEAASRLLDQLLPTLKNLVVCTDSSEEGVVMYPYSSRLSDCFNFVSDSANTSRTTKISTVRFHRFAMVDVLIGAFAFLNYVISAQSSIT</sequence>